<dbReference type="GO" id="GO:0004190">
    <property type="term" value="F:aspartic-type endopeptidase activity"/>
    <property type="evidence" value="ECO:0007669"/>
    <property type="project" value="InterPro"/>
</dbReference>
<keyword evidence="2" id="KW-0812">Transmembrane</keyword>
<keyword evidence="2" id="KW-0472">Membrane</keyword>
<keyword evidence="2" id="KW-1133">Transmembrane helix</keyword>
<evidence type="ECO:0000259" key="3">
    <source>
        <dbReference type="Pfam" id="PF01478"/>
    </source>
</evidence>
<name>A0A6J6NC81_9ZZZZ</name>
<evidence type="ECO:0000313" key="5">
    <source>
        <dbReference type="EMBL" id="CAB4682163.1"/>
    </source>
</evidence>
<feature type="transmembrane region" description="Helical" evidence="2">
    <location>
        <begin position="98"/>
        <end position="118"/>
    </location>
</feature>
<feature type="transmembrane region" description="Helical" evidence="2">
    <location>
        <begin position="6"/>
        <end position="22"/>
    </location>
</feature>
<dbReference type="AlphaFoldDB" id="A0A6J6NC81"/>
<comment type="similarity">
    <text evidence="1">Belongs to the peptidase A24 family.</text>
</comment>
<protein>
    <submittedName>
        <fullName evidence="5">Unannotated protein</fullName>
    </submittedName>
</protein>
<dbReference type="Gene3D" id="1.20.120.1220">
    <property type="match status" value="1"/>
</dbReference>
<organism evidence="5">
    <name type="scientific">freshwater metagenome</name>
    <dbReference type="NCBI Taxonomy" id="449393"/>
    <lineage>
        <taxon>unclassified sequences</taxon>
        <taxon>metagenomes</taxon>
        <taxon>ecological metagenomes</taxon>
    </lineage>
</organism>
<feature type="transmembrane region" description="Helical" evidence="2">
    <location>
        <begin position="73"/>
        <end position="91"/>
    </location>
</feature>
<feature type="transmembrane region" description="Helical" evidence="2">
    <location>
        <begin position="130"/>
        <end position="158"/>
    </location>
</feature>
<dbReference type="PANTHER" id="PTHR30487">
    <property type="entry name" value="TYPE 4 PREPILIN-LIKE PROTEINS LEADER PEPTIDE-PROCESSING ENZYME"/>
    <property type="match status" value="1"/>
</dbReference>
<feature type="transmembrane region" description="Helical" evidence="2">
    <location>
        <begin position="34"/>
        <end position="67"/>
    </location>
</feature>
<reference evidence="5" key="1">
    <citation type="submission" date="2020-05" db="EMBL/GenBank/DDBJ databases">
        <authorList>
            <person name="Chiriac C."/>
            <person name="Salcher M."/>
            <person name="Ghai R."/>
            <person name="Kavagutti S V."/>
        </authorList>
    </citation>
    <scope>NUCLEOTIDE SEQUENCE</scope>
</reference>
<evidence type="ECO:0000256" key="2">
    <source>
        <dbReference type="SAM" id="Phobius"/>
    </source>
</evidence>
<dbReference type="InterPro" id="IPR000045">
    <property type="entry name" value="Prepilin_IV_endopep_pep"/>
</dbReference>
<evidence type="ECO:0000313" key="4">
    <source>
        <dbReference type="EMBL" id="CAB4592095.1"/>
    </source>
</evidence>
<feature type="transmembrane region" description="Helical" evidence="2">
    <location>
        <begin position="170"/>
        <end position="188"/>
    </location>
</feature>
<dbReference type="EMBL" id="CAEZXH010000030">
    <property type="protein sequence ID" value="CAB4682163.1"/>
    <property type="molecule type" value="Genomic_DNA"/>
</dbReference>
<feature type="domain" description="Prepilin type IV endopeptidase peptidase" evidence="3">
    <location>
        <begin position="59"/>
        <end position="159"/>
    </location>
</feature>
<evidence type="ECO:0000256" key="1">
    <source>
        <dbReference type="ARBA" id="ARBA00005801"/>
    </source>
</evidence>
<dbReference type="InterPro" id="IPR050882">
    <property type="entry name" value="Prepilin_peptidase/N-MTase"/>
</dbReference>
<dbReference type="GO" id="GO:0006465">
    <property type="term" value="P:signal peptide processing"/>
    <property type="evidence" value="ECO:0007669"/>
    <property type="project" value="TreeGrafter"/>
</dbReference>
<sequence>MEIFALVTFYILGYLIHIFLCRRFNTDPQRFKTFLLYLFIALILAGALSQNLNLAALSLLIIGWSIILIDYEFHRIPNFITGYLSLLLLLIQLFQHHFLDSIIGGVEFLLFFGVLTFISRGGIGIGDVKLAGLIGLVIGRVTFLELINFTLLAAILGLLSILGKSRPQRFKGGIAFAAPMFAAAIWIWPI</sequence>
<dbReference type="Pfam" id="PF01478">
    <property type="entry name" value="Peptidase_A24"/>
    <property type="match status" value="1"/>
</dbReference>
<gene>
    <name evidence="4" type="ORF">UFOPK1811_00230</name>
    <name evidence="5" type="ORF">UFOPK2360_00636</name>
</gene>
<dbReference type="GO" id="GO:0005886">
    <property type="term" value="C:plasma membrane"/>
    <property type="evidence" value="ECO:0007669"/>
    <property type="project" value="TreeGrafter"/>
</dbReference>
<proteinExistence type="inferred from homology"/>
<dbReference type="EMBL" id="CAEZUJ010000005">
    <property type="protein sequence ID" value="CAB4592095.1"/>
    <property type="molecule type" value="Genomic_DNA"/>
</dbReference>
<accession>A0A6J6NC81</accession>
<dbReference type="PANTHER" id="PTHR30487:SF0">
    <property type="entry name" value="PREPILIN LEADER PEPTIDASE_N-METHYLTRANSFERASE-RELATED"/>
    <property type="match status" value="1"/>
</dbReference>